<reference evidence="7 8" key="2">
    <citation type="journal article" date="2020" name="Int. J. Syst. Evol. Microbiol.">
        <title>Sulfuracidifex tepidarius gen. nov., sp. nov. and transfer of Sulfolobus metallicus Huber and Stetter 1992 to the genus Sulfuracidifex as Sulfuracidifex metallicus comb. nov.</title>
        <authorList>
            <person name="Itoh T."/>
            <person name="Miura T."/>
            <person name="Sakai H.D."/>
            <person name="Kato S."/>
            <person name="Ohkuma M."/>
            <person name="Takashina T."/>
        </authorList>
    </citation>
    <scope>NUCLEOTIDE SEQUENCE</scope>
    <source>
        <strain evidence="6 8">IC-006</strain>
        <strain evidence="7">IC-007</strain>
    </source>
</reference>
<dbReference type="PRINTS" id="PR00151">
    <property type="entry name" value="PORPHBDMNASE"/>
</dbReference>
<keyword evidence="8" id="KW-1185">Reference proteome</keyword>
<organism evidence="7 9">
    <name type="scientific">Sulfuracidifex tepidarius</name>
    <dbReference type="NCBI Taxonomy" id="1294262"/>
    <lineage>
        <taxon>Archaea</taxon>
        <taxon>Thermoproteota</taxon>
        <taxon>Thermoprotei</taxon>
        <taxon>Sulfolobales</taxon>
        <taxon>Sulfolobaceae</taxon>
        <taxon>Sulfuracidifex</taxon>
    </lineage>
</organism>
<dbReference type="EC" id="2.5.1.61" evidence="4"/>
<dbReference type="PIRSF" id="PIRSF001438">
    <property type="entry name" value="4pyrrol_synth_OHMeBilane_synth"/>
    <property type="match status" value="1"/>
</dbReference>
<dbReference type="GeneID" id="41718214"/>
<evidence type="ECO:0000313" key="8">
    <source>
        <dbReference type="Proteomes" id="UP000322983"/>
    </source>
</evidence>
<evidence type="ECO:0000256" key="4">
    <source>
        <dbReference type="NCBIfam" id="TIGR00212"/>
    </source>
</evidence>
<sequence length="295" mass="32775">MIRVAARGSKLSRAQANLVIDYLKGIGYEVEFLEVKTRGDVFSTQKVAELGKGVFEKEVNQKVLEGEADLAVHSMKDMESDLDNRLEIVATLPRESPLDVIVSPRNVSVYEMERETLGTSSQRRRNFVNFVNPLITVKELRGNLDTRILRLQQGNFDAIIVAEAGIRRLKLDVKYKEIDPYDLTPAPNQGIIAVVARRDNDKIKTIIRNLSSEESYNEALAEREASKALGAGCNSSLGILFNQDGNRLEGIGTIYTPKIKLSVAMSTSKEPKDAGELLARRLREEAKKTGISIQA</sequence>
<dbReference type="InterPro" id="IPR022417">
    <property type="entry name" value="Porphobilin_deaminase_N"/>
</dbReference>
<feature type="domain" description="Porphobilinogen deaminase N-terminal" evidence="5">
    <location>
        <begin position="2"/>
        <end position="204"/>
    </location>
</feature>
<dbReference type="GO" id="GO:0005737">
    <property type="term" value="C:cytoplasm"/>
    <property type="evidence" value="ECO:0007669"/>
    <property type="project" value="UniProtKB-UniRule"/>
</dbReference>
<dbReference type="SUPFAM" id="SSF53850">
    <property type="entry name" value="Periplasmic binding protein-like II"/>
    <property type="match status" value="1"/>
</dbReference>
<keyword evidence="2" id="KW-0808">Transferase</keyword>
<gene>
    <name evidence="6" type="ORF">IC006_1871</name>
    <name evidence="7" type="ORF">IC007_1879</name>
</gene>
<dbReference type="EMBL" id="AP018929">
    <property type="protein sequence ID" value="BBG24546.1"/>
    <property type="molecule type" value="Genomic_DNA"/>
</dbReference>
<dbReference type="Gene3D" id="3.30.160.40">
    <property type="entry name" value="Porphobilinogen deaminase, C-terminal domain"/>
    <property type="match status" value="1"/>
</dbReference>
<dbReference type="EMBL" id="AP018930">
    <property type="protein sequence ID" value="BBG27334.1"/>
    <property type="molecule type" value="Genomic_DNA"/>
</dbReference>
<protein>
    <recommendedName>
        <fullName evidence="4">Hydroxymethylbilane synthase</fullName>
        <ecNumber evidence="4">2.5.1.61</ecNumber>
    </recommendedName>
</protein>
<dbReference type="STRING" id="1294262.GCA_001316085_00133"/>
<dbReference type="Proteomes" id="UP000325030">
    <property type="component" value="Chromosome"/>
</dbReference>
<dbReference type="RefSeq" id="WP_054844850.1">
    <property type="nucleotide sequence ID" value="NZ_AP018929.1"/>
</dbReference>
<dbReference type="Gene3D" id="3.40.190.10">
    <property type="entry name" value="Periplasmic binding protein-like II"/>
    <property type="match status" value="2"/>
</dbReference>
<evidence type="ECO:0000259" key="5">
    <source>
        <dbReference type="Pfam" id="PF01379"/>
    </source>
</evidence>
<dbReference type="NCBIfam" id="TIGR00212">
    <property type="entry name" value="hemC"/>
    <property type="match status" value="1"/>
</dbReference>
<evidence type="ECO:0000256" key="3">
    <source>
        <dbReference type="ARBA" id="ARBA00023244"/>
    </source>
</evidence>
<dbReference type="GO" id="GO:0006783">
    <property type="term" value="P:heme biosynthetic process"/>
    <property type="evidence" value="ECO:0007669"/>
    <property type="project" value="TreeGrafter"/>
</dbReference>
<reference evidence="9" key="1">
    <citation type="submission" date="2018-09" db="EMBL/GenBank/DDBJ databases">
        <title>Complete Genome Sequencing of Sulfolobus sp. JCM 16834.</title>
        <authorList>
            <person name="Kato S."/>
            <person name="Itoh T."/>
            <person name="Ohkuma M."/>
        </authorList>
    </citation>
    <scope>NUCLEOTIDE SEQUENCE [LARGE SCALE GENOMIC DNA]</scope>
    <source>
        <strain evidence="9">IC-007</strain>
    </source>
</reference>
<dbReference type="Proteomes" id="UP000322983">
    <property type="component" value="Chromosome"/>
</dbReference>
<proteinExistence type="inferred from homology"/>
<dbReference type="AlphaFoldDB" id="A0A510E4A5"/>
<dbReference type="PANTHER" id="PTHR11557:SF0">
    <property type="entry name" value="PORPHOBILINOGEN DEAMINASE"/>
    <property type="match status" value="1"/>
</dbReference>
<evidence type="ECO:0000313" key="7">
    <source>
        <dbReference type="EMBL" id="BBG27334.1"/>
    </source>
</evidence>
<name>A0A510E4A5_9CREN</name>
<dbReference type="InterPro" id="IPR036803">
    <property type="entry name" value="Porphobilinogen_deaminase_C_sf"/>
</dbReference>
<evidence type="ECO:0000313" key="9">
    <source>
        <dbReference type="Proteomes" id="UP000325030"/>
    </source>
</evidence>
<evidence type="ECO:0000256" key="2">
    <source>
        <dbReference type="ARBA" id="ARBA00022679"/>
    </source>
</evidence>
<evidence type="ECO:0000313" key="6">
    <source>
        <dbReference type="EMBL" id="BBG24546.1"/>
    </source>
</evidence>
<evidence type="ECO:0000256" key="1">
    <source>
        <dbReference type="ARBA" id="ARBA00005638"/>
    </source>
</evidence>
<dbReference type="PANTHER" id="PTHR11557">
    <property type="entry name" value="PORPHOBILINOGEN DEAMINASE"/>
    <property type="match status" value="1"/>
</dbReference>
<keyword evidence="3" id="KW-0627">Porphyrin biosynthesis</keyword>
<dbReference type="InterPro" id="IPR000860">
    <property type="entry name" value="HemC"/>
</dbReference>
<dbReference type="Pfam" id="PF01379">
    <property type="entry name" value="Porphobil_deam"/>
    <property type="match status" value="1"/>
</dbReference>
<dbReference type="SUPFAM" id="SSF54782">
    <property type="entry name" value="Porphobilinogen deaminase (hydroxymethylbilane synthase), C-terminal domain"/>
    <property type="match status" value="1"/>
</dbReference>
<dbReference type="GO" id="GO:0004418">
    <property type="term" value="F:hydroxymethylbilane synthase activity"/>
    <property type="evidence" value="ECO:0007669"/>
    <property type="project" value="UniProtKB-UniRule"/>
</dbReference>
<dbReference type="KEGG" id="step:IC006_1871"/>
<dbReference type="OrthoDB" id="8042at2157"/>
<accession>A0A510E4A5</accession>
<accession>A0A510DWD7</accession>
<comment type="similarity">
    <text evidence="1">Belongs to the HMBS family.</text>
</comment>